<protein>
    <submittedName>
        <fullName evidence="1">Uncharacterized protein</fullName>
    </submittedName>
</protein>
<name>A0ACC1J7A6_9FUNG</name>
<evidence type="ECO:0000313" key="1">
    <source>
        <dbReference type="EMBL" id="KAJ1940579.1"/>
    </source>
</evidence>
<sequence length="491" mass="54991">MAQTTTTEAATTPSDSGFDAPLIRRAKSSRFSMLLESRVDYESYRTAYGKQLLQQQPEFECVEDAEDELRCVLHDTVFEHHTHSLKSAMAENVAMAVDWFVSALSRLFDGDEPFQNKNFLRLCCMFFASPLYENNSRLVQRHLVKRTHAELSVEATNYEPTLWLLLAFLHLITEFQPDTYGLCRDTGLFPLLAQAVRSAPEKHLHVLAMSLMFEVAQAVTLSPTDIDCATDDMLLYLLDYVERMRYAESDVYNNTGTKLLLALNEQFLKHDGYQSIPHSPLVFNNAGKVQRGLSGARPDSLISTYSLPPPEPSAGMSPRIDGAERPQSHADRISERSRHLRAGSIDVAMTSSACMHHDADCSLQRPPRHPAVESIPQEAPVLSRSRSMDLRAQLEAEDGSLIRSASETRDQTVQRSGSRKARTSVASSTTLCRRSSSSHSTPVVDLLAQRIDCCKTFTENLVFLLNRETEPSTQVLILHMLYCILTDPSTS</sequence>
<comment type="caution">
    <text evidence="1">The sequence shown here is derived from an EMBL/GenBank/DDBJ whole genome shotgun (WGS) entry which is preliminary data.</text>
</comment>
<gene>
    <name evidence="1" type="ORF">FBU59_003769</name>
</gene>
<keyword evidence="2" id="KW-1185">Reference proteome</keyword>
<dbReference type="Proteomes" id="UP001150603">
    <property type="component" value="Unassembled WGS sequence"/>
</dbReference>
<feature type="non-terminal residue" evidence="1">
    <location>
        <position position="491"/>
    </location>
</feature>
<accession>A0ACC1J7A6</accession>
<organism evidence="1 2">
    <name type="scientific">Linderina macrospora</name>
    <dbReference type="NCBI Taxonomy" id="4868"/>
    <lineage>
        <taxon>Eukaryota</taxon>
        <taxon>Fungi</taxon>
        <taxon>Fungi incertae sedis</taxon>
        <taxon>Zoopagomycota</taxon>
        <taxon>Kickxellomycotina</taxon>
        <taxon>Kickxellomycetes</taxon>
        <taxon>Kickxellales</taxon>
        <taxon>Kickxellaceae</taxon>
        <taxon>Linderina</taxon>
    </lineage>
</organism>
<proteinExistence type="predicted"/>
<reference evidence="1" key="1">
    <citation type="submission" date="2022-07" db="EMBL/GenBank/DDBJ databases">
        <title>Phylogenomic reconstructions and comparative analyses of Kickxellomycotina fungi.</title>
        <authorList>
            <person name="Reynolds N.K."/>
            <person name="Stajich J.E."/>
            <person name="Barry K."/>
            <person name="Grigoriev I.V."/>
            <person name="Crous P."/>
            <person name="Smith M.E."/>
        </authorList>
    </citation>
    <scope>NUCLEOTIDE SEQUENCE</scope>
    <source>
        <strain evidence="1">NRRL 5244</strain>
    </source>
</reference>
<dbReference type="EMBL" id="JANBPW010002503">
    <property type="protein sequence ID" value="KAJ1940579.1"/>
    <property type="molecule type" value="Genomic_DNA"/>
</dbReference>
<evidence type="ECO:0000313" key="2">
    <source>
        <dbReference type="Proteomes" id="UP001150603"/>
    </source>
</evidence>